<keyword evidence="1" id="KW-0732">Signal</keyword>
<dbReference type="Proteomes" id="UP001500840">
    <property type="component" value="Unassembled WGS sequence"/>
</dbReference>
<dbReference type="InterPro" id="IPR011990">
    <property type="entry name" value="TPR-like_helical_dom_sf"/>
</dbReference>
<reference evidence="3" key="1">
    <citation type="journal article" date="2019" name="Int. J. Syst. Evol. Microbiol.">
        <title>The Global Catalogue of Microorganisms (GCM) 10K type strain sequencing project: providing services to taxonomists for standard genome sequencing and annotation.</title>
        <authorList>
            <consortium name="The Broad Institute Genomics Platform"/>
            <consortium name="The Broad Institute Genome Sequencing Center for Infectious Disease"/>
            <person name="Wu L."/>
            <person name="Ma J."/>
        </authorList>
    </citation>
    <scope>NUCLEOTIDE SEQUENCE [LARGE SCALE GENOMIC DNA]</scope>
    <source>
        <strain evidence="3">JCM 17759</strain>
    </source>
</reference>
<dbReference type="EMBL" id="BAABGA010000090">
    <property type="protein sequence ID" value="GAA4467651.1"/>
    <property type="molecule type" value="Genomic_DNA"/>
</dbReference>
<feature type="signal peptide" evidence="1">
    <location>
        <begin position="1"/>
        <end position="26"/>
    </location>
</feature>
<comment type="caution">
    <text evidence="2">The sequence shown here is derived from an EMBL/GenBank/DDBJ whole genome shotgun (WGS) entry which is preliminary data.</text>
</comment>
<organism evidence="2 3">
    <name type="scientific">Novipirellula rosea</name>
    <dbReference type="NCBI Taxonomy" id="1031540"/>
    <lineage>
        <taxon>Bacteria</taxon>
        <taxon>Pseudomonadati</taxon>
        <taxon>Planctomycetota</taxon>
        <taxon>Planctomycetia</taxon>
        <taxon>Pirellulales</taxon>
        <taxon>Pirellulaceae</taxon>
        <taxon>Novipirellula</taxon>
    </lineage>
</organism>
<name>A0ABP8NM80_9BACT</name>
<dbReference type="Gene3D" id="1.25.40.10">
    <property type="entry name" value="Tetratricopeptide repeat domain"/>
    <property type="match status" value="1"/>
</dbReference>
<sequence length="779" mass="86072">MIIMRPFALHCLWMLALALPQLHASAEQTPVARMTNDRDADLNRELIRRGEFDTAERLIRRVLQSATPSSDTYARQIIWWSELETARRRTIDNFGNEDVTAAQQPITALITAYPEHSRRLFLESQQIAVELAAAEHDLLAIMVNPGDTDRNERALHRLTDAAAKSESLSKAVAEEKTRLNSQTSMSPSVMAMLGDLTRLEQETQVQIVQIKLMETELFPSGSDDRLAAATAALRSADQALTRLPSECQARNEVERLRVVALLRSEDFERARTAFKELIREVPLDSDPRVRALDIQIDLHSDHHADAIKKLRAFYGKQPTQAPLSIEMDLVRLESLLTQNDTNKNSVGDWIDSIGTRHGAYGRRRAETIAIGSLRSQSGDASADGTGNRMDPSIIAAQGRQYLRDGNPLRAAQLLASAAMTESNPDQAIQRSLEAAAAFVAAKQPGDAADILAGVAKLKPTGNGAAAAHLQAVLLKTKTKPAASEIEEMLRTTITTWPESEHAPQAGNWLIKLLSGDKRIVEAAEIATELALDHYETALELWRQAFRESDPADQSDLTTRMKQAFTTAIGEASVALRYREFAAYLFDRDALSDLPESAATNSYSESLLQFRLRGKQATELPAPPADVLDDTVARLMQDGRQNASLRSKIATQIEGWPELSGDSLAKAERQIWLGQIEDAKATVEALVKDSASPGWVIRATATLFGSSDNADAQRESIQWWDRLAAGLPVGSDDWHQAKIESIRAIKQLGDAEQAQQRARYILLTRPPTAADLRRQYQDLQ</sequence>
<evidence type="ECO:0000256" key="1">
    <source>
        <dbReference type="SAM" id="SignalP"/>
    </source>
</evidence>
<keyword evidence="3" id="KW-1185">Reference proteome</keyword>
<evidence type="ECO:0000313" key="2">
    <source>
        <dbReference type="EMBL" id="GAA4467651.1"/>
    </source>
</evidence>
<accession>A0ABP8NM80</accession>
<evidence type="ECO:0008006" key="4">
    <source>
        <dbReference type="Google" id="ProtNLM"/>
    </source>
</evidence>
<gene>
    <name evidence="2" type="ORF">GCM10023156_57820</name>
</gene>
<proteinExistence type="predicted"/>
<feature type="chain" id="PRO_5045788163" description="Tetratricopeptide repeat protein" evidence="1">
    <location>
        <begin position="27"/>
        <end position="779"/>
    </location>
</feature>
<protein>
    <recommendedName>
        <fullName evidence="4">Tetratricopeptide repeat protein</fullName>
    </recommendedName>
</protein>
<evidence type="ECO:0000313" key="3">
    <source>
        <dbReference type="Proteomes" id="UP001500840"/>
    </source>
</evidence>